<keyword evidence="3 6" id="KW-0812">Transmembrane</keyword>
<accession>A0A3B0VR37</accession>
<organism evidence="7">
    <name type="scientific">hydrothermal vent metagenome</name>
    <dbReference type="NCBI Taxonomy" id="652676"/>
    <lineage>
        <taxon>unclassified sequences</taxon>
        <taxon>metagenomes</taxon>
        <taxon>ecological metagenomes</taxon>
    </lineage>
</organism>
<evidence type="ECO:0000256" key="4">
    <source>
        <dbReference type="ARBA" id="ARBA00022989"/>
    </source>
</evidence>
<feature type="transmembrane region" description="Helical" evidence="6">
    <location>
        <begin position="389"/>
        <end position="409"/>
    </location>
</feature>
<dbReference type="InterPro" id="IPR002293">
    <property type="entry name" value="AA/rel_permease1"/>
</dbReference>
<dbReference type="PANTHER" id="PTHR42770:SF11">
    <property type="entry name" value="INNER MEMBRANE TRANSPORT PROTEIN YBAT"/>
    <property type="match status" value="1"/>
</dbReference>
<keyword evidence="5 6" id="KW-0472">Membrane</keyword>
<feature type="transmembrane region" description="Helical" evidence="6">
    <location>
        <begin position="330"/>
        <end position="352"/>
    </location>
</feature>
<proteinExistence type="predicted"/>
<evidence type="ECO:0000256" key="3">
    <source>
        <dbReference type="ARBA" id="ARBA00022692"/>
    </source>
</evidence>
<evidence type="ECO:0000256" key="6">
    <source>
        <dbReference type="SAM" id="Phobius"/>
    </source>
</evidence>
<feature type="transmembrane region" description="Helical" evidence="6">
    <location>
        <begin position="239"/>
        <end position="260"/>
    </location>
</feature>
<feature type="transmembrane region" description="Helical" evidence="6">
    <location>
        <begin position="53"/>
        <end position="73"/>
    </location>
</feature>
<reference evidence="7" key="1">
    <citation type="submission" date="2018-06" db="EMBL/GenBank/DDBJ databases">
        <authorList>
            <person name="Zhirakovskaya E."/>
        </authorList>
    </citation>
    <scope>NUCLEOTIDE SEQUENCE</scope>
</reference>
<evidence type="ECO:0000256" key="1">
    <source>
        <dbReference type="ARBA" id="ARBA00004651"/>
    </source>
</evidence>
<feature type="transmembrane region" description="Helical" evidence="6">
    <location>
        <begin position="132"/>
        <end position="152"/>
    </location>
</feature>
<feature type="transmembrane region" description="Helical" evidence="6">
    <location>
        <begin position="415"/>
        <end position="436"/>
    </location>
</feature>
<evidence type="ECO:0000256" key="2">
    <source>
        <dbReference type="ARBA" id="ARBA00022475"/>
    </source>
</evidence>
<dbReference type="PANTHER" id="PTHR42770">
    <property type="entry name" value="AMINO ACID TRANSPORTER-RELATED"/>
    <property type="match status" value="1"/>
</dbReference>
<dbReference type="AlphaFoldDB" id="A0A3B0VR37"/>
<feature type="transmembrane region" description="Helical" evidence="6">
    <location>
        <begin position="159"/>
        <end position="181"/>
    </location>
</feature>
<evidence type="ECO:0000256" key="5">
    <source>
        <dbReference type="ARBA" id="ARBA00023136"/>
    </source>
</evidence>
<dbReference type="PIRSF" id="PIRSF006060">
    <property type="entry name" value="AA_transporter"/>
    <property type="match status" value="1"/>
</dbReference>
<feature type="transmembrane region" description="Helical" evidence="6">
    <location>
        <begin position="286"/>
        <end position="309"/>
    </location>
</feature>
<name>A0A3B0VR37_9ZZZZ</name>
<evidence type="ECO:0000313" key="7">
    <source>
        <dbReference type="EMBL" id="VAW46035.1"/>
    </source>
</evidence>
<dbReference type="GO" id="GO:0005886">
    <property type="term" value="C:plasma membrane"/>
    <property type="evidence" value="ECO:0007669"/>
    <property type="project" value="UniProtKB-SubCell"/>
</dbReference>
<dbReference type="Gene3D" id="1.20.1740.10">
    <property type="entry name" value="Amino acid/polyamine transporter I"/>
    <property type="match status" value="1"/>
</dbReference>
<feature type="transmembrane region" description="Helical" evidence="6">
    <location>
        <begin position="358"/>
        <end position="377"/>
    </location>
</feature>
<feature type="transmembrane region" description="Helical" evidence="6">
    <location>
        <begin position="21"/>
        <end position="47"/>
    </location>
</feature>
<gene>
    <name evidence="7" type="ORF">MNBD_GAMMA04-892</name>
</gene>
<dbReference type="InterPro" id="IPR050367">
    <property type="entry name" value="APC_superfamily"/>
</dbReference>
<sequence>MENHSQHNQPSKSTDYQKNSITLIGAISLGTGVMIGAGILALTGQIAELAGSLFPLAFLAAAIVTGFSAYSYVKLSNAYPSSGGIAMFLQKAYGKGIMTAAGALLMYLSMVINQSLVAKTFGTYTVQLFDVSANSIVIPLLSVGLLLFAFLLNISGNRMIGFFALLMAFIKIAAIGLFAIAGLWVADFSFESNAVTNNETTLTGFIAAMALAILAYKGFTTITNSGSEIVDPHRNVGRAIIFSIIICVIVYILVALAVAANLSLDEIIKAKDYALAEAARPAFGEYGLWFTVILAIVATVSGVIASIFASSRMLAMLTDMKLVPHSHFGMPGTIQNHTLLYTVMFAMFLTIFFDLSRIASLGAIFYLLMDIAVHWGVLKHLRKKIKANATILIIAIIFDIIVLGAFLAVKASTDLMVIYAAVIGIILIFVGERFFLRHSKEDNMDNMKDDMKMD</sequence>
<keyword evidence="4 6" id="KW-1133">Transmembrane helix</keyword>
<dbReference type="GO" id="GO:0022857">
    <property type="term" value="F:transmembrane transporter activity"/>
    <property type="evidence" value="ECO:0007669"/>
    <property type="project" value="InterPro"/>
</dbReference>
<dbReference type="Pfam" id="PF13520">
    <property type="entry name" value="AA_permease_2"/>
    <property type="match status" value="1"/>
</dbReference>
<dbReference type="EMBL" id="UOFB01000113">
    <property type="protein sequence ID" value="VAW46035.1"/>
    <property type="molecule type" value="Genomic_DNA"/>
</dbReference>
<keyword evidence="2" id="KW-1003">Cell membrane</keyword>
<protein>
    <submittedName>
        <fullName evidence="7">Uncharacterized amino acid permease, GabP family</fullName>
    </submittedName>
</protein>
<feature type="transmembrane region" description="Helical" evidence="6">
    <location>
        <begin position="93"/>
        <end position="112"/>
    </location>
</feature>
<comment type="subcellular location">
    <subcellularLocation>
        <location evidence="1">Cell membrane</location>
        <topology evidence="1">Multi-pass membrane protein</topology>
    </subcellularLocation>
</comment>
<feature type="transmembrane region" description="Helical" evidence="6">
    <location>
        <begin position="201"/>
        <end position="219"/>
    </location>
</feature>